<dbReference type="InterPro" id="IPR019302">
    <property type="entry name" value="CAP12/PCTIR_TIR_dom"/>
</dbReference>
<reference evidence="2" key="1">
    <citation type="journal article" date="2018" name="Genome Biol.">
        <title>SKESA: strategic k-mer extension for scrupulous assemblies.</title>
        <authorList>
            <person name="Souvorov A."/>
            <person name="Agarwala R."/>
            <person name="Lipman D.J."/>
        </authorList>
    </citation>
    <scope>NUCLEOTIDE SEQUENCE</scope>
    <source>
        <strain evidence="2">MA.MZ045</strain>
    </source>
</reference>
<dbReference type="AlphaFoldDB" id="A0A754E6P4"/>
<sequence length="276" mass="31185">MNGAIIMNDLQIIDELQKLKGRLRSEVLPAYDSRGREFGRNRFNALKAQTVSKLNEYLPGETLRFEKGMVVGVWSMKRYDQSEAQWFWKHEGKRYEAYIDSLIIDLQNGEYVAPQEDTETMPNIIGNVGLNSKVFIIHGHDGEAKEKTARFIEKLGLEAVILSEQANQGKTIIEKLEHYIDVGFAIVLYTGDDLGNTEIEAGKGHLNARARQNVVFEHGLLMGRLGRHKVIPLVAGTLELPSDIQGVVYIDSKNWQLEIAREIKAAGYDIDMNKVL</sequence>
<dbReference type="EMBL" id="DAAWNC010000004">
    <property type="protein sequence ID" value="HAF8578444.1"/>
    <property type="molecule type" value="Genomic_DNA"/>
</dbReference>
<dbReference type="InterPro" id="IPR014571">
    <property type="entry name" value="UCP032620"/>
</dbReference>
<dbReference type="Pfam" id="PF10137">
    <property type="entry name" value="CAP12-PCTIR_TIR"/>
    <property type="match status" value="1"/>
</dbReference>
<evidence type="ECO:0000313" key="2">
    <source>
        <dbReference type="EMBL" id="HAF8578444.1"/>
    </source>
</evidence>
<comment type="caution">
    <text evidence="2">The sequence shown here is derived from an EMBL/GenBank/DDBJ whole genome shotgun (WGS) entry which is preliminary data.</text>
</comment>
<name>A0A754E6P4_SALER</name>
<dbReference type="GO" id="GO:0050135">
    <property type="term" value="F:NADP+ nucleosidase activity"/>
    <property type="evidence" value="ECO:0007669"/>
    <property type="project" value="InterPro"/>
</dbReference>
<evidence type="ECO:0000259" key="1">
    <source>
        <dbReference type="Pfam" id="PF10137"/>
    </source>
</evidence>
<dbReference type="PIRSF" id="PIRSF032620">
    <property type="entry name" value="UCP032620"/>
    <property type="match status" value="1"/>
</dbReference>
<organism evidence="2">
    <name type="scientific">Salmonella enterica</name>
    <name type="common">Salmonella choleraesuis</name>
    <dbReference type="NCBI Taxonomy" id="28901"/>
    <lineage>
        <taxon>Bacteria</taxon>
        <taxon>Pseudomonadati</taxon>
        <taxon>Pseudomonadota</taxon>
        <taxon>Gammaproteobacteria</taxon>
        <taxon>Enterobacterales</taxon>
        <taxon>Enterobacteriaceae</taxon>
        <taxon>Salmonella</taxon>
    </lineage>
</organism>
<gene>
    <name evidence="2" type="ORF">G5T75_002349</name>
</gene>
<accession>A0A754E6P4</accession>
<dbReference type="RefSeq" id="WP_024138978.1">
    <property type="nucleotide sequence ID" value="NZ_MXLQ01000008.1"/>
</dbReference>
<protein>
    <submittedName>
        <fullName evidence="2">Nucleotide-binding protein</fullName>
    </submittedName>
</protein>
<proteinExistence type="predicted"/>
<reference evidence="2" key="2">
    <citation type="submission" date="2020-02" db="EMBL/GenBank/DDBJ databases">
        <authorList>
            <consortium name="NCBI Pathogen Detection Project"/>
        </authorList>
    </citation>
    <scope>NUCLEOTIDE SEQUENCE</scope>
    <source>
        <strain evidence="2">MA.MZ045</strain>
    </source>
</reference>
<feature type="domain" description="CD-NTase-associated protein 12/Pycsar effector protein TIR" evidence="1">
    <location>
        <begin position="133"/>
        <end position="253"/>
    </location>
</feature>